<dbReference type="EMBL" id="CABVLU010000001">
    <property type="protein sequence ID" value="VVT46245.1"/>
    <property type="molecule type" value="Genomic_DNA"/>
</dbReference>
<dbReference type="AlphaFoldDB" id="A0A5E8B5X2"/>
<evidence type="ECO:0000313" key="5">
    <source>
        <dbReference type="EMBL" id="VVT46245.1"/>
    </source>
</evidence>
<dbReference type="PANTHER" id="PTHR43327">
    <property type="entry name" value="STOMATIN-LIKE PROTEIN 2, MITOCHONDRIAL"/>
    <property type="match status" value="1"/>
</dbReference>
<comment type="subcellular location">
    <subcellularLocation>
        <location evidence="1">Mitochondrion</location>
    </subcellularLocation>
</comment>
<keyword evidence="3" id="KW-0496">Mitochondrion</keyword>
<reference evidence="5 6" key="1">
    <citation type="submission" date="2019-09" db="EMBL/GenBank/DDBJ databases">
        <authorList>
            <person name="Brejova B."/>
        </authorList>
    </citation>
    <scope>NUCLEOTIDE SEQUENCE [LARGE SCALE GENOMIC DNA]</scope>
</reference>
<dbReference type="Pfam" id="PF01145">
    <property type="entry name" value="Band_7"/>
    <property type="match status" value="1"/>
</dbReference>
<dbReference type="GeneID" id="43579941"/>
<gene>
    <name evidence="5" type="ORF">SAPINGB_P001118</name>
</gene>
<keyword evidence="6" id="KW-1185">Reference proteome</keyword>
<dbReference type="FunFam" id="3.30.479.30:FF:000008">
    <property type="entry name" value="Stomatin-like protein 2, mitochondrial"/>
    <property type="match status" value="1"/>
</dbReference>
<comment type="similarity">
    <text evidence="2">Belongs to the band 7/mec-2 family.</text>
</comment>
<dbReference type="SMART" id="SM00244">
    <property type="entry name" value="PHB"/>
    <property type="match status" value="1"/>
</dbReference>
<dbReference type="GO" id="GO:0016020">
    <property type="term" value="C:membrane"/>
    <property type="evidence" value="ECO:0007669"/>
    <property type="project" value="InterPro"/>
</dbReference>
<dbReference type="GO" id="GO:0007005">
    <property type="term" value="P:mitochondrion organization"/>
    <property type="evidence" value="ECO:0007669"/>
    <property type="project" value="TreeGrafter"/>
</dbReference>
<dbReference type="CDD" id="cd08829">
    <property type="entry name" value="SPFH_paraslipin"/>
    <property type="match status" value="1"/>
</dbReference>
<name>A0A5E8B5X2_9ASCO</name>
<dbReference type="Pfam" id="PF16200">
    <property type="entry name" value="Band_7_C"/>
    <property type="match status" value="1"/>
</dbReference>
<proteinExistence type="inferred from homology"/>
<evidence type="ECO:0000256" key="2">
    <source>
        <dbReference type="ARBA" id="ARBA00008164"/>
    </source>
</evidence>
<evidence type="ECO:0000313" key="6">
    <source>
        <dbReference type="Proteomes" id="UP000398389"/>
    </source>
</evidence>
<dbReference type="RefSeq" id="XP_031851732.1">
    <property type="nucleotide sequence ID" value="XM_031995841.1"/>
</dbReference>
<accession>A0A5E8B5X2</accession>
<feature type="domain" description="Band 7" evidence="4">
    <location>
        <begin position="64"/>
        <end position="222"/>
    </location>
</feature>
<protein>
    <recommendedName>
        <fullName evidence="4">Band 7 domain-containing protein</fullName>
    </recommendedName>
</protein>
<evidence type="ECO:0000256" key="1">
    <source>
        <dbReference type="ARBA" id="ARBA00004173"/>
    </source>
</evidence>
<sequence>MNRLPMLRTAARTGVAMLNSQSRAALLLASGRRGTGMQIVTRSYGSRSQTSLNYFQRNDLPANTVIRFVPQQTAWVVERMGKYHRILEPGLAILIPFLDKIRYVQSLKESAIEIPSQSAITADNVTLEMDGVLYIRVFDAYKASYGVEDAEYAISQLAQTTMRSEIGQLTLDHVLRERQSLNANITSAINEAAQDWGIKCLRYEIRDIHPPANVLEAMHRQVSAERSKRAEILESEGHRQAAINKAEGLKESTILASEAIKTENINTASGEAEAILVKAKATAAGIRQIAEAIQQTPGGKDAVALQIAEKYVDAFGKLAKESNTVVVPAGLGDLGGFIASGMGIFEKVRQGQQQIASKEALTDKAVASASAPAAASKISAHDAADLNDIDSIIKAVGDVKP</sequence>
<dbReference type="GO" id="GO:0005739">
    <property type="term" value="C:mitochondrion"/>
    <property type="evidence" value="ECO:0007669"/>
    <property type="project" value="UniProtKB-SubCell"/>
</dbReference>
<organism evidence="5 6">
    <name type="scientific">Magnusiomyces paraingens</name>
    <dbReference type="NCBI Taxonomy" id="2606893"/>
    <lineage>
        <taxon>Eukaryota</taxon>
        <taxon>Fungi</taxon>
        <taxon>Dikarya</taxon>
        <taxon>Ascomycota</taxon>
        <taxon>Saccharomycotina</taxon>
        <taxon>Dipodascomycetes</taxon>
        <taxon>Dipodascales</taxon>
        <taxon>Dipodascaceae</taxon>
        <taxon>Magnusiomyces</taxon>
    </lineage>
</organism>
<dbReference type="PANTHER" id="PTHR43327:SF10">
    <property type="entry name" value="STOMATIN-LIKE PROTEIN 2, MITOCHONDRIAL"/>
    <property type="match status" value="1"/>
</dbReference>
<dbReference type="InterPro" id="IPR001107">
    <property type="entry name" value="Band_7"/>
</dbReference>
<dbReference type="InterPro" id="IPR032435">
    <property type="entry name" value="STML2-like_C"/>
</dbReference>
<dbReference type="InterPro" id="IPR001972">
    <property type="entry name" value="Stomatin_HflK_fam"/>
</dbReference>
<dbReference type="InterPro" id="IPR050710">
    <property type="entry name" value="Band7/mec-2_domain"/>
</dbReference>
<dbReference type="InterPro" id="IPR036013">
    <property type="entry name" value="Band_7/SPFH_dom_sf"/>
</dbReference>
<evidence type="ECO:0000259" key="4">
    <source>
        <dbReference type="SMART" id="SM00244"/>
    </source>
</evidence>
<evidence type="ECO:0000256" key="3">
    <source>
        <dbReference type="ARBA" id="ARBA00023128"/>
    </source>
</evidence>
<dbReference type="OrthoDB" id="434619at2759"/>
<dbReference type="SUPFAM" id="SSF117892">
    <property type="entry name" value="Band 7/SPFH domain"/>
    <property type="match status" value="1"/>
</dbReference>
<dbReference type="Proteomes" id="UP000398389">
    <property type="component" value="Unassembled WGS sequence"/>
</dbReference>
<dbReference type="Gene3D" id="3.30.479.30">
    <property type="entry name" value="Band 7 domain"/>
    <property type="match status" value="1"/>
</dbReference>
<dbReference type="PRINTS" id="PR00721">
    <property type="entry name" value="STOMATIN"/>
</dbReference>